<name>A0A1H3BDU3_EUBBA</name>
<keyword evidence="11" id="KW-1185">Reference proteome</keyword>
<evidence type="ECO:0000256" key="4">
    <source>
        <dbReference type="ARBA" id="ARBA00022840"/>
    </source>
</evidence>
<evidence type="ECO:0000256" key="8">
    <source>
        <dbReference type="HAMAP-Rule" id="MF_00120"/>
    </source>
</evidence>
<keyword evidence="4 8" id="KW-0067">ATP-binding</keyword>
<evidence type="ECO:0000256" key="7">
    <source>
        <dbReference type="ARBA" id="ARBA00047407"/>
    </source>
</evidence>
<evidence type="ECO:0000256" key="5">
    <source>
        <dbReference type="ARBA" id="ARBA00022917"/>
    </source>
</evidence>
<dbReference type="EMBL" id="FNOU01000002">
    <property type="protein sequence ID" value="SDX39574.1"/>
    <property type="molecule type" value="Genomic_DNA"/>
</dbReference>
<evidence type="ECO:0000256" key="3">
    <source>
        <dbReference type="ARBA" id="ARBA00022741"/>
    </source>
</evidence>
<dbReference type="PROSITE" id="PS00571">
    <property type="entry name" value="AMIDASES"/>
    <property type="match status" value="1"/>
</dbReference>
<dbReference type="NCBIfam" id="TIGR00132">
    <property type="entry name" value="gatA"/>
    <property type="match status" value="1"/>
</dbReference>
<proteinExistence type="inferred from homology"/>
<dbReference type="RefSeq" id="WP_090242687.1">
    <property type="nucleotide sequence ID" value="NZ_FNOU01000002.1"/>
</dbReference>
<organism evidence="10 11">
    <name type="scientific">Eubacterium barkeri</name>
    <name type="common">Clostridium barkeri</name>
    <dbReference type="NCBI Taxonomy" id="1528"/>
    <lineage>
        <taxon>Bacteria</taxon>
        <taxon>Bacillati</taxon>
        <taxon>Bacillota</taxon>
        <taxon>Clostridia</taxon>
        <taxon>Eubacteriales</taxon>
        <taxon>Eubacteriaceae</taxon>
        <taxon>Eubacterium</taxon>
    </lineage>
</organism>
<evidence type="ECO:0000259" key="9">
    <source>
        <dbReference type="Pfam" id="PF01425"/>
    </source>
</evidence>
<dbReference type="GO" id="GO:0030956">
    <property type="term" value="C:glutamyl-tRNA(Gln) amidotransferase complex"/>
    <property type="evidence" value="ECO:0007669"/>
    <property type="project" value="InterPro"/>
</dbReference>
<evidence type="ECO:0000313" key="11">
    <source>
        <dbReference type="Proteomes" id="UP000199652"/>
    </source>
</evidence>
<dbReference type="GO" id="GO:0050567">
    <property type="term" value="F:glutaminyl-tRNA synthase (glutamine-hydrolyzing) activity"/>
    <property type="evidence" value="ECO:0007669"/>
    <property type="project" value="UniProtKB-UniRule"/>
</dbReference>
<gene>
    <name evidence="8" type="primary">gatA</name>
    <name evidence="10" type="ORF">SAMN04488579_10224</name>
</gene>
<keyword evidence="10" id="KW-0808">Transferase</keyword>
<dbReference type="GO" id="GO:0016740">
    <property type="term" value="F:transferase activity"/>
    <property type="evidence" value="ECO:0007669"/>
    <property type="project" value="UniProtKB-KW"/>
</dbReference>
<dbReference type="Pfam" id="PF01425">
    <property type="entry name" value="Amidase"/>
    <property type="match status" value="1"/>
</dbReference>
<dbReference type="PANTHER" id="PTHR11895">
    <property type="entry name" value="TRANSAMIDASE"/>
    <property type="match status" value="1"/>
</dbReference>
<dbReference type="HAMAP" id="MF_00120">
    <property type="entry name" value="GatA"/>
    <property type="match status" value="1"/>
</dbReference>
<dbReference type="InterPro" id="IPR023631">
    <property type="entry name" value="Amidase_dom"/>
</dbReference>
<dbReference type="GO" id="GO:0006412">
    <property type="term" value="P:translation"/>
    <property type="evidence" value="ECO:0007669"/>
    <property type="project" value="UniProtKB-UniRule"/>
</dbReference>
<dbReference type="InterPro" id="IPR020556">
    <property type="entry name" value="Amidase_CS"/>
</dbReference>
<feature type="active site" description="Acyl-ester intermediate" evidence="8">
    <location>
        <position position="172"/>
    </location>
</feature>
<keyword evidence="2 8" id="KW-0436">Ligase</keyword>
<evidence type="ECO:0000256" key="6">
    <source>
        <dbReference type="ARBA" id="ARBA00025295"/>
    </source>
</evidence>
<dbReference type="Proteomes" id="UP000199652">
    <property type="component" value="Unassembled WGS sequence"/>
</dbReference>
<feature type="active site" description="Charge relay system" evidence="8">
    <location>
        <position position="73"/>
    </location>
</feature>
<dbReference type="Gene3D" id="3.90.1300.10">
    <property type="entry name" value="Amidase signature (AS) domain"/>
    <property type="match status" value="1"/>
</dbReference>
<comment type="similarity">
    <text evidence="1 8">Belongs to the amidase family. GatA subfamily.</text>
</comment>
<dbReference type="InterPro" id="IPR000120">
    <property type="entry name" value="Amidase"/>
</dbReference>
<dbReference type="AlphaFoldDB" id="A0A1H3BDU3"/>
<dbReference type="GO" id="GO:0005524">
    <property type="term" value="F:ATP binding"/>
    <property type="evidence" value="ECO:0007669"/>
    <property type="project" value="UniProtKB-KW"/>
</dbReference>
<evidence type="ECO:0000313" key="10">
    <source>
        <dbReference type="EMBL" id="SDX39574.1"/>
    </source>
</evidence>
<comment type="subunit">
    <text evidence="8">Heterotrimer of A, B and C subunits.</text>
</comment>
<dbReference type="PANTHER" id="PTHR11895:SF151">
    <property type="entry name" value="GLUTAMYL-TRNA(GLN) AMIDOTRANSFERASE SUBUNIT A"/>
    <property type="match status" value="1"/>
</dbReference>
<dbReference type="InterPro" id="IPR004412">
    <property type="entry name" value="GatA"/>
</dbReference>
<comment type="function">
    <text evidence="6 8">Allows the formation of correctly charged Gln-tRNA(Gln) through the transamidation of misacylated Glu-tRNA(Gln) in organisms which lack glutaminyl-tRNA synthetase. The reaction takes place in the presence of glutamine and ATP through an activated gamma-phospho-Glu-tRNA(Gln).</text>
</comment>
<dbReference type="STRING" id="1528.SAMN04488579_10224"/>
<feature type="domain" description="Amidase" evidence="9">
    <location>
        <begin position="24"/>
        <end position="461"/>
    </location>
</feature>
<dbReference type="SUPFAM" id="SSF75304">
    <property type="entry name" value="Amidase signature (AS) enzymes"/>
    <property type="match status" value="1"/>
</dbReference>
<accession>A0A1H3BDU3</accession>
<reference evidence="11" key="1">
    <citation type="submission" date="2016-10" db="EMBL/GenBank/DDBJ databases">
        <authorList>
            <person name="Varghese N."/>
            <person name="Submissions S."/>
        </authorList>
    </citation>
    <scope>NUCLEOTIDE SEQUENCE [LARGE SCALE GENOMIC DNA]</scope>
    <source>
        <strain evidence="11">VPI 5359</strain>
    </source>
</reference>
<keyword evidence="5 8" id="KW-0648">Protein biosynthesis</keyword>
<keyword evidence="3 8" id="KW-0547">Nucleotide-binding</keyword>
<feature type="active site" description="Charge relay system" evidence="8">
    <location>
        <position position="148"/>
    </location>
</feature>
<dbReference type="OrthoDB" id="9811471at2"/>
<protein>
    <recommendedName>
        <fullName evidence="8">Glutamyl-tRNA(Gln) amidotransferase subunit A</fullName>
        <shortName evidence="8">Glu-ADT subunit A</shortName>
        <ecNumber evidence="8">6.3.5.7</ecNumber>
    </recommendedName>
</protein>
<evidence type="ECO:0000256" key="1">
    <source>
        <dbReference type="ARBA" id="ARBA00008069"/>
    </source>
</evidence>
<sequence length="482" mass="51478">MELTHLTIHETKDAIAKGDTTAFEVTKAYAERINSVEKKVDAFLQINTEAALEQAKAMDSTAGPLAGIPYALKDNLCTRGIRTTCASKILDNFVPPYNADVYDRLQAQGGILLGKVNMDEFAMGSSTENSAYQQTKNPWDLNKVPGGSSGGSAVAVAADMACYALGSDTGGSIRQPASHCGVVGMKPTYGLVSRYGLVAYASSLDQIGPVTKDVEDAAIVLNAIAGHDAKDSTSLTVPQVDYTRGLKDGIKGMKIGVAPAFAGEGIQPEVQAAMDDALKALKDAGAEIVNVEFSLLDYALAAYYVIASAEASSNLARYDGIRYGIRAEEYEGLVDMYRKTRTQGFGDEVKRRIMLGTYALSSGYYDAYYKKAMQVRTLVMEEYATVFKSCDVMLTPTSASTAFGLGEKIGNPLDMYLSDLFTVPVNIAGIPGISVPVALDQSGMPIGAQLIGPVLSESRLLQAAYALEQQVSFRSQHAPQFK</sequence>
<comment type="catalytic activity">
    <reaction evidence="7 8">
        <text>L-glutamyl-tRNA(Gln) + L-glutamine + ATP + H2O = L-glutaminyl-tRNA(Gln) + L-glutamate + ADP + phosphate + H(+)</text>
        <dbReference type="Rhea" id="RHEA:17521"/>
        <dbReference type="Rhea" id="RHEA-COMP:9681"/>
        <dbReference type="Rhea" id="RHEA-COMP:9684"/>
        <dbReference type="ChEBI" id="CHEBI:15377"/>
        <dbReference type="ChEBI" id="CHEBI:15378"/>
        <dbReference type="ChEBI" id="CHEBI:29985"/>
        <dbReference type="ChEBI" id="CHEBI:30616"/>
        <dbReference type="ChEBI" id="CHEBI:43474"/>
        <dbReference type="ChEBI" id="CHEBI:58359"/>
        <dbReference type="ChEBI" id="CHEBI:78520"/>
        <dbReference type="ChEBI" id="CHEBI:78521"/>
        <dbReference type="ChEBI" id="CHEBI:456216"/>
        <dbReference type="EC" id="6.3.5.7"/>
    </reaction>
</comment>
<dbReference type="EC" id="6.3.5.7" evidence="8"/>
<evidence type="ECO:0000256" key="2">
    <source>
        <dbReference type="ARBA" id="ARBA00022598"/>
    </source>
</evidence>
<dbReference type="InterPro" id="IPR036928">
    <property type="entry name" value="AS_sf"/>
</dbReference>